<dbReference type="GO" id="GO:0006611">
    <property type="term" value="P:protein export from nucleus"/>
    <property type="evidence" value="ECO:0007669"/>
    <property type="project" value="TreeGrafter"/>
</dbReference>
<dbReference type="GO" id="GO:0005643">
    <property type="term" value="C:nuclear pore"/>
    <property type="evidence" value="ECO:0007669"/>
    <property type="project" value="TreeGrafter"/>
</dbReference>
<keyword evidence="6" id="KW-0653">Protein transport</keyword>
<proteinExistence type="inferred from homology"/>
<dbReference type="PANTHER" id="PTHR12596">
    <property type="entry name" value="EXPORTIN 4,7-RELATED"/>
    <property type="match status" value="1"/>
</dbReference>
<dbReference type="InterPro" id="IPR044189">
    <property type="entry name" value="XPO4/7-like"/>
</dbReference>
<dbReference type="AlphaFoldDB" id="A0A182SIM7"/>
<evidence type="ECO:0000256" key="7">
    <source>
        <dbReference type="ARBA" id="ARBA00023242"/>
    </source>
</evidence>
<evidence type="ECO:0000256" key="1">
    <source>
        <dbReference type="ARBA" id="ARBA00004123"/>
    </source>
</evidence>
<evidence type="ECO:0000256" key="4">
    <source>
        <dbReference type="ARBA" id="ARBA00022448"/>
    </source>
</evidence>
<keyword evidence="7" id="KW-0539">Nucleus</keyword>
<keyword evidence="5" id="KW-0963">Cytoplasm</keyword>
<keyword evidence="4" id="KW-0813">Transport</keyword>
<evidence type="ECO:0000256" key="5">
    <source>
        <dbReference type="ARBA" id="ARBA00022490"/>
    </source>
</evidence>
<reference evidence="8" key="2">
    <citation type="submission" date="2020-05" db="UniProtKB">
        <authorList>
            <consortium name="EnsemblMetazoa"/>
        </authorList>
    </citation>
    <scope>IDENTIFICATION</scope>
    <source>
        <strain evidence="8">maculatus3</strain>
    </source>
</reference>
<protein>
    <submittedName>
        <fullName evidence="8">Uncharacterized protein</fullName>
    </submittedName>
</protein>
<dbReference type="EnsemblMetazoa" id="AMAM007545-RA">
    <property type="protein sequence ID" value="AMAM007545-PA"/>
    <property type="gene ID" value="AMAM007545"/>
</dbReference>
<comment type="similarity">
    <text evidence="3">Belongs to the exportin family.</text>
</comment>
<evidence type="ECO:0000256" key="6">
    <source>
        <dbReference type="ARBA" id="ARBA00022927"/>
    </source>
</evidence>
<dbReference type="VEuPathDB" id="VectorBase:AMAM007545"/>
<evidence type="ECO:0000256" key="2">
    <source>
        <dbReference type="ARBA" id="ARBA00004496"/>
    </source>
</evidence>
<reference evidence="9" key="1">
    <citation type="submission" date="2013-09" db="EMBL/GenBank/DDBJ databases">
        <title>The Genome Sequence of Anopheles maculatus species B.</title>
        <authorList>
            <consortium name="The Broad Institute Genomics Platform"/>
            <person name="Neafsey D.E."/>
            <person name="Besansky N."/>
            <person name="Howell P."/>
            <person name="Walton C."/>
            <person name="Young S.K."/>
            <person name="Zeng Q."/>
            <person name="Gargeya S."/>
            <person name="Fitzgerald M."/>
            <person name="Haas B."/>
            <person name="Abouelleil A."/>
            <person name="Allen A.W."/>
            <person name="Alvarado L."/>
            <person name="Arachchi H.M."/>
            <person name="Berlin A.M."/>
            <person name="Chapman S.B."/>
            <person name="Gainer-Dewar J."/>
            <person name="Goldberg J."/>
            <person name="Griggs A."/>
            <person name="Gujja S."/>
            <person name="Hansen M."/>
            <person name="Howarth C."/>
            <person name="Imamovic A."/>
            <person name="Ireland A."/>
            <person name="Larimer J."/>
            <person name="McCowan C."/>
            <person name="Murphy C."/>
            <person name="Pearson M."/>
            <person name="Poon T.W."/>
            <person name="Priest M."/>
            <person name="Roberts A."/>
            <person name="Saif S."/>
            <person name="Shea T."/>
            <person name="Sisk P."/>
            <person name="Sykes S."/>
            <person name="Wortman J."/>
            <person name="Nusbaum C."/>
            <person name="Birren B."/>
        </authorList>
    </citation>
    <scope>NUCLEOTIDE SEQUENCE [LARGE SCALE GENOMIC DNA]</scope>
    <source>
        <strain evidence="9">maculatus3</strain>
    </source>
</reference>
<evidence type="ECO:0000313" key="9">
    <source>
        <dbReference type="Proteomes" id="UP000075901"/>
    </source>
</evidence>
<evidence type="ECO:0000256" key="3">
    <source>
        <dbReference type="ARBA" id="ARBA00009466"/>
    </source>
</evidence>
<dbReference type="GO" id="GO:0005049">
    <property type="term" value="F:nuclear export signal receptor activity"/>
    <property type="evidence" value="ECO:0007669"/>
    <property type="project" value="InterPro"/>
</dbReference>
<comment type="subcellular location">
    <subcellularLocation>
        <location evidence="2">Cytoplasm</location>
    </subcellularLocation>
    <subcellularLocation>
        <location evidence="1">Nucleus</location>
    </subcellularLocation>
</comment>
<name>A0A182SIM7_9DIPT</name>
<keyword evidence="9" id="KW-1185">Reference proteome</keyword>
<sequence>MFLKVMELHPEILQGLLSTMMNIVMFEDCKHHWSMSRPLLVLILLYEDCFRRIRETLIQSQPVAKQQNMARLFELLMDGIERNLLIQNRDKFTQNLLQFRRDMNASLKITPQPNSTANEMVVYCE</sequence>
<dbReference type="PANTHER" id="PTHR12596:SF2">
    <property type="entry name" value="EXPORTIN-7 ISOFORM X1"/>
    <property type="match status" value="1"/>
</dbReference>
<dbReference type="GO" id="GO:0005737">
    <property type="term" value="C:cytoplasm"/>
    <property type="evidence" value="ECO:0007669"/>
    <property type="project" value="UniProtKB-SubCell"/>
</dbReference>
<accession>A0A182SIM7</accession>
<organism evidence="8 9">
    <name type="scientific">Anopheles maculatus</name>
    <dbReference type="NCBI Taxonomy" id="74869"/>
    <lineage>
        <taxon>Eukaryota</taxon>
        <taxon>Metazoa</taxon>
        <taxon>Ecdysozoa</taxon>
        <taxon>Arthropoda</taxon>
        <taxon>Hexapoda</taxon>
        <taxon>Insecta</taxon>
        <taxon>Pterygota</taxon>
        <taxon>Neoptera</taxon>
        <taxon>Endopterygota</taxon>
        <taxon>Diptera</taxon>
        <taxon>Nematocera</taxon>
        <taxon>Culicoidea</taxon>
        <taxon>Culicidae</taxon>
        <taxon>Anophelinae</taxon>
        <taxon>Anopheles</taxon>
        <taxon>Anopheles maculatus group</taxon>
    </lineage>
</organism>
<evidence type="ECO:0000313" key="8">
    <source>
        <dbReference type="EnsemblMetazoa" id="AMAM007545-PA"/>
    </source>
</evidence>
<dbReference type="Proteomes" id="UP000075901">
    <property type="component" value="Unassembled WGS sequence"/>
</dbReference>